<name>A0AAW9QN30_9CHRO</name>
<dbReference type="RefSeq" id="WP_332865771.1">
    <property type="nucleotide sequence ID" value="NZ_JBAFSM010000026.1"/>
</dbReference>
<feature type="region of interest" description="Disordered" evidence="1">
    <location>
        <begin position="1"/>
        <end position="31"/>
    </location>
</feature>
<dbReference type="AlphaFoldDB" id="A0AAW9QN30"/>
<organism evidence="2 3">
    <name type="scientific">Pannus brasiliensis CCIBt3594</name>
    <dbReference type="NCBI Taxonomy" id="1427578"/>
    <lineage>
        <taxon>Bacteria</taxon>
        <taxon>Bacillati</taxon>
        <taxon>Cyanobacteriota</taxon>
        <taxon>Cyanophyceae</taxon>
        <taxon>Oscillatoriophycideae</taxon>
        <taxon>Chroococcales</taxon>
        <taxon>Microcystaceae</taxon>
        <taxon>Pannus</taxon>
    </lineage>
</organism>
<keyword evidence="3" id="KW-1185">Reference proteome</keyword>
<proteinExistence type="predicted"/>
<gene>
    <name evidence="2" type="ORF">V0288_14265</name>
</gene>
<reference evidence="2 3" key="1">
    <citation type="submission" date="2024-01" db="EMBL/GenBank/DDBJ databases">
        <title>Genomic insights into the taxonomy and metabolism of the cyanobacterium Pannus brasiliensis CCIBt3594.</title>
        <authorList>
            <person name="Machado M."/>
            <person name="Botero N.B."/>
            <person name="Andreote A.P.D."/>
            <person name="Feitosa A.M.T."/>
            <person name="Popin R."/>
            <person name="Sivonen K."/>
            <person name="Fiore M.F."/>
        </authorList>
    </citation>
    <scope>NUCLEOTIDE SEQUENCE [LARGE SCALE GENOMIC DNA]</scope>
    <source>
        <strain evidence="2 3">CCIBt3594</strain>
    </source>
</reference>
<dbReference type="Proteomes" id="UP001328733">
    <property type="component" value="Unassembled WGS sequence"/>
</dbReference>
<evidence type="ECO:0000313" key="2">
    <source>
        <dbReference type="EMBL" id="MEG3438290.1"/>
    </source>
</evidence>
<accession>A0AAW9QN30</accession>
<sequence length="43" mass="4897">MSDRDSRTVETARVGLFDRPHNKGSPLSDGYRWGKENQTYIGV</sequence>
<dbReference type="EMBL" id="JBAFSM010000026">
    <property type="protein sequence ID" value="MEG3438290.1"/>
    <property type="molecule type" value="Genomic_DNA"/>
</dbReference>
<comment type="caution">
    <text evidence="2">The sequence shown here is derived from an EMBL/GenBank/DDBJ whole genome shotgun (WGS) entry which is preliminary data.</text>
</comment>
<evidence type="ECO:0000313" key="3">
    <source>
        <dbReference type="Proteomes" id="UP001328733"/>
    </source>
</evidence>
<evidence type="ECO:0000256" key="1">
    <source>
        <dbReference type="SAM" id="MobiDB-lite"/>
    </source>
</evidence>
<protein>
    <submittedName>
        <fullName evidence="2">Uncharacterized protein</fullName>
    </submittedName>
</protein>
<feature type="compositionally biased region" description="Basic and acidic residues" evidence="1">
    <location>
        <begin position="1"/>
        <end position="21"/>
    </location>
</feature>